<keyword evidence="6 7" id="KW-0961">Cell wall biogenesis/degradation</keyword>
<name>A0A916X8R2_9HYPH</name>
<dbReference type="GO" id="GO:0009252">
    <property type="term" value="P:peptidoglycan biosynthetic process"/>
    <property type="evidence" value="ECO:0007669"/>
    <property type="project" value="UniProtKB-KW"/>
</dbReference>
<dbReference type="SUPFAM" id="SSF141523">
    <property type="entry name" value="L,D-transpeptidase catalytic domain-like"/>
    <property type="match status" value="1"/>
</dbReference>
<dbReference type="GO" id="GO:0004180">
    <property type="term" value="F:carboxypeptidase activity"/>
    <property type="evidence" value="ECO:0007669"/>
    <property type="project" value="UniProtKB-ARBA"/>
</dbReference>
<keyword evidence="4 7" id="KW-0133">Cell shape</keyword>
<proteinExistence type="inferred from homology"/>
<evidence type="ECO:0000259" key="8">
    <source>
        <dbReference type="PROSITE" id="PS52029"/>
    </source>
</evidence>
<keyword evidence="3" id="KW-0808">Transferase</keyword>
<evidence type="ECO:0000313" key="10">
    <source>
        <dbReference type="Proteomes" id="UP000637002"/>
    </source>
</evidence>
<evidence type="ECO:0000256" key="3">
    <source>
        <dbReference type="ARBA" id="ARBA00022679"/>
    </source>
</evidence>
<dbReference type="CDD" id="cd16913">
    <property type="entry name" value="YkuD_like"/>
    <property type="match status" value="1"/>
</dbReference>
<evidence type="ECO:0000256" key="7">
    <source>
        <dbReference type="PROSITE-ProRule" id="PRU01373"/>
    </source>
</evidence>
<dbReference type="EMBL" id="BMGG01000001">
    <property type="protein sequence ID" value="GGC51519.1"/>
    <property type="molecule type" value="Genomic_DNA"/>
</dbReference>
<keyword evidence="5 7" id="KW-0573">Peptidoglycan synthesis</keyword>
<reference evidence="9" key="2">
    <citation type="submission" date="2020-09" db="EMBL/GenBank/DDBJ databases">
        <authorList>
            <person name="Sun Q."/>
            <person name="Zhou Y."/>
        </authorList>
    </citation>
    <scope>NUCLEOTIDE SEQUENCE</scope>
    <source>
        <strain evidence="9">CGMCC 1.12919</strain>
    </source>
</reference>
<comment type="similarity">
    <text evidence="2">Belongs to the YkuD family.</text>
</comment>
<gene>
    <name evidence="9" type="ORF">GCM10010994_08290</name>
</gene>
<evidence type="ECO:0000256" key="1">
    <source>
        <dbReference type="ARBA" id="ARBA00004752"/>
    </source>
</evidence>
<feature type="active site" description="Nucleophile" evidence="7">
    <location>
        <position position="160"/>
    </location>
</feature>
<dbReference type="AlphaFoldDB" id="A0A916X8R2"/>
<dbReference type="PROSITE" id="PS52029">
    <property type="entry name" value="LD_TPASE"/>
    <property type="match status" value="1"/>
</dbReference>
<dbReference type="GO" id="GO:0071555">
    <property type="term" value="P:cell wall organization"/>
    <property type="evidence" value="ECO:0007669"/>
    <property type="project" value="UniProtKB-UniRule"/>
</dbReference>
<accession>A0A916X8R2</accession>
<protein>
    <recommendedName>
        <fullName evidence="8">L,D-TPase catalytic domain-containing protein</fullName>
    </recommendedName>
</protein>
<keyword evidence="10" id="KW-1185">Reference proteome</keyword>
<evidence type="ECO:0000256" key="5">
    <source>
        <dbReference type="ARBA" id="ARBA00022984"/>
    </source>
</evidence>
<evidence type="ECO:0000313" key="9">
    <source>
        <dbReference type="EMBL" id="GGC51519.1"/>
    </source>
</evidence>
<dbReference type="RefSeq" id="WP_244641747.1">
    <property type="nucleotide sequence ID" value="NZ_BMGG01000001.1"/>
</dbReference>
<dbReference type="Proteomes" id="UP000637002">
    <property type="component" value="Unassembled WGS sequence"/>
</dbReference>
<dbReference type="GO" id="GO:0016740">
    <property type="term" value="F:transferase activity"/>
    <property type="evidence" value="ECO:0007669"/>
    <property type="project" value="UniProtKB-KW"/>
</dbReference>
<feature type="domain" description="L,D-TPase catalytic" evidence="8">
    <location>
        <begin position="1"/>
        <end position="184"/>
    </location>
</feature>
<evidence type="ECO:0000256" key="6">
    <source>
        <dbReference type="ARBA" id="ARBA00023316"/>
    </source>
</evidence>
<dbReference type="InterPro" id="IPR005490">
    <property type="entry name" value="LD_TPept_cat_dom"/>
</dbReference>
<comment type="caution">
    <text evidence="9">The sequence shown here is derived from an EMBL/GenBank/DDBJ whole genome shotgun (WGS) entry which is preliminary data.</text>
</comment>
<dbReference type="PANTHER" id="PTHR38589">
    <property type="entry name" value="BLR0621 PROTEIN"/>
    <property type="match status" value="1"/>
</dbReference>
<evidence type="ECO:0000256" key="2">
    <source>
        <dbReference type="ARBA" id="ARBA00005992"/>
    </source>
</evidence>
<dbReference type="InterPro" id="IPR038063">
    <property type="entry name" value="Transpep_catalytic_dom"/>
</dbReference>
<feature type="active site" description="Proton donor/acceptor" evidence="7">
    <location>
        <position position="143"/>
    </location>
</feature>
<comment type="pathway">
    <text evidence="1 7">Cell wall biogenesis; peptidoglycan biosynthesis.</text>
</comment>
<dbReference type="GO" id="GO:0008360">
    <property type="term" value="P:regulation of cell shape"/>
    <property type="evidence" value="ECO:0007669"/>
    <property type="project" value="UniProtKB-UniRule"/>
</dbReference>
<dbReference type="PANTHER" id="PTHR38589:SF1">
    <property type="entry name" value="BLR0621 PROTEIN"/>
    <property type="match status" value="1"/>
</dbReference>
<dbReference type="Pfam" id="PF03734">
    <property type="entry name" value="YkuD"/>
    <property type="match status" value="1"/>
</dbReference>
<organism evidence="9 10">
    <name type="scientific">Chelatococcus reniformis</name>
    <dbReference type="NCBI Taxonomy" id="1494448"/>
    <lineage>
        <taxon>Bacteria</taxon>
        <taxon>Pseudomonadati</taxon>
        <taxon>Pseudomonadota</taxon>
        <taxon>Alphaproteobacteria</taxon>
        <taxon>Hyphomicrobiales</taxon>
        <taxon>Chelatococcaceae</taxon>
        <taxon>Chelatococcus</taxon>
    </lineage>
</organism>
<evidence type="ECO:0000256" key="4">
    <source>
        <dbReference type="ARBA" id="ARBA00022960"/>
    </source>
</evidence>
<reference evidence="9" key="1">
    <citation type="journal article" date="2014" name="Int. J. Syst. Evol. Microbiol.">
        <title>Complete genome sequence of Corynebacterium casei LMG S-19264T (=DSM 44701T), isolated from a smear-ripened cheese.</title>
        <authorList>
            <consortium name="US DOE Joint Genome Institute (JGI-PGF)"/>
            <person name="Walter F."/>
            <person name="Albersmeier A."/>
            <person name="Kalinowski J."/>
            <person name="Ruckert C."/>
        </authorList>
    </citation>
    <scope>NUCLEOTIDE SEQUENCE</scope>
    <source>
        <strain evidence="9">CGMCC 1.12919</strain>
    </source>
</reference>
<sequence>MTQRKLLEALHVYRSPLHRSRGLVVAGPVRVPCALGRAGVRRADAKREGDGATPAGRYRPLRAFYRPDRGRRPAAALPMRPLAPDDGWCDDVAHRSYNRAVKRPFAGGHERMWRDDGLYDVVVEIDHNARPRVRGRGSAIFIHMAKPGAGGRGLAPTEGCVALPPGRLRTLLERIGPRTRIVIH</sequence>